<sequence>MSYLRANHRFMLRFLIWDSNDVVVSTMNWGSQSGSEDDPLDEVGLYLEAPGIATYLLGLFDENLKKVLDGVEPVGSGELPQRMGMGDFNCVADDASWTIQPTLGYSGHSRGCAFDVCNCSNAYWALINHFGLTVVSRSRSSREVMIPAPSFSSHPFVVVSTGLDFQTLVEHGYRAPIAFRTKDHLRNWAKDHQLTELSTRFKRAKDFERERVLVLRGQVQTPAGYLSYSQIWAHIDFHSYRAACQRYVEMTYGTGVNLSKHDVDHAVSSKHLRKYWPQAWVNVLYAESGINRSIGALMEKSLPPPPGDEILFNLECLLKLFYKKSREKMTLGDVRKYYRSACSAFIVEADVGDDATLLNAILARTVLNTIASEYVCGFAAFDDVFVVAV</sequence>
<dbReference type="Proteomes" id="UP000565286">
    <property type="component" value="Unassembled WGS sequence"/>
</dbReference>
<dbReference type="RefSeq" id="WP_234900485.1">
    <property type="nucleotide sequence ID" value="NZ_JAAMCM010000038.1"/>
</dbReference>
<dbReference type="AlphaFoldDB" id="A0A7W6G2U8"/>
<comment type="caution">
    <text evidence="1">The sequence shown here is derived from an EMBL/GenBank/DDBJ whole genome shotgun (WGS) entry which is preliminary data.</text>
</comment>
<evidence type="ECO:0000313" key="2">
    <source>
        <dbReference type="Proteomes" id="UP000565286"/>
    </source>
</evidence>
<reference evidence="1 2" key="1">
    <citation type="submission" date="2020-08" db="EMBL/GenBank/DDBJ databases">
        <title>Genomic Encyclopedia of Type Strains, Phase IV (KMG-IV): sequencing the most valuable type-strain genomes for metagenomic binning, comparative biology and taxonomic classification.</title>
        <authorList>
            <person name="Goeker M."/>
        </authorList>
    </citation>
    <scope>NUCLEOTIDE SEQUENCE [LARGE SCALE GENOMIC DNA]</scope>
    <source>
        <strain evidence="1 2">DSM 26438</strain>
    </source>
</reference>
<organism evidence="1 2">
    <name type="scientific">Rhizobium skierniewicense</name>
    <dbReference type="NCBI Taxonomy" id="984260"/>
    <lineage>
        <taxon>Bacteria</taxon>
        <taxon>Pseudomonadati</taxon>
        <taxon>Pseudomonadota</taxon>
        <taxon>Alphaproteobacteria</taxon>
        <taxon>Hyphomicrobiales</taxon>
        <taxon>Rhizobiaceae</taxon>
        <taxon>Rhizobium/Agrobacterium group</taxon>
        <taxon>Rhizobium</taxon>
    </lineage>
</organism>
<proteinExistence type="predicted"/>
<evidence type="ECO:0000313" key="1">
    <source>
        <dbReference type="EMBL" id="MBB3947508.1"/>
    </source>
</evidence>
<evidence type="ECO:0008006" key="3">
    <source>
        <dbReference type="Google" id="ProtNLM"/>
    </source>
</evidence>
<gene>
    <name evidence="1" type="ORF">GGQ73_003475</name>
</gene>
<name>A0A7W6G2U8_9HYPH</name>
<protein>
    <recommendedName>
        <fullName evidence="3">Phospholipase D-like domain-containing protein</fullName>
    </recommendedName>
</protein>
<accession>A0A7W6G2U8</accession>
<dbReference type="EMBL" id="JACIDV010000010">
    <property type="protein sequence ID" value="MBB3947508.1"/>
    <property type="molecule type" value="Genomic_DNA"/>
</dbReference>
<keyword evidence="2" id="KW-1185">Reference proteome</keyword>